<dbReference type="Gene3D" id="3.10.10.10">
    <property type="entry name" value="HIV Type 1 Reverse Transcriptase, subunit A, domain 1"/>
    <property type="match status" value="1"/>
</dbReference>
<dbReference type="PANTHER" id="PTHR37984">
    <property type="entry name" value="PROTEIN CBG26694"/>
    <property type="match status" value="1"/>
</dbReference>
<dbReference type="OrthoDB" id="5850509at2759"/>
<dbReference type="WBParaSite" id="HPBE_0002442701-mRNA-1">
    <property type="protein sequence ID" value="HPBE_0002442701-mRNA-1"/>
    <property type="gene ID" value="HPBE_0002442701"/>
</dbReference>
<reference evidence="1 2" key="1">
    <citation type="submission" date="2018-11" db="EMBL/GenBank/DDBJ databases">
        <authorList>
            <consortium name="Pathogen Informatics"/>
        </authorList>
    </citation>
    <scope>NUCLEOTIDE SEQUENCE [LARGE SCALE GENOMIC DNA]</scope>
</reference>
<evidence type="ECO:0000313" key="1">
    <source>
        <dbReference type="EMBL" id="VDP44965.1"/>
    </source>
</evidence>
<proteinExistence type="predicted"/>
<name>A0A183GP07_HELPZ</name>
<protein>
    <submittedName>
        <fullName evidence="3">Reverse transcriptase domain-containing protein</fullName>
    </submittedName>
</protein>
<sequence length="171" mass="19280">MQTKFAPIFAPGLGCCTKSKASLKLKNDVKPVFRKARPVPYAAIPRISQEIDRLVTINVLSPVDHSEWAAPVVVVQKKNGSIRLCADYPTGLNDALDQHQHPLPTPDDIFTRLNGGRYFSQIFFIFFQAFFNNKWTSLLPECKELPPISTILLSPAGPLRNIMHALKRYFE</sequence>
<keyword evidence="2" id="KW-1185">Reference proteome</keyword>
<accession>A0A3P8EM34</accession>
<dbReference type="PANTHER" id="PTHR37984:SF5">
    <property type="entry name" value="PROTEIN NYNRIN-LIKE"/>
    <property type="match status" value="1"/>
</dbReference>
<dbReference type="SUPFAM" id="SSF56672">
    <property type="entry name" value="DNA/RNA polymerases"/>
    <property type="match status" value="1"/>
</dbReference>
<accession>A0A183GP07</accession>
<dbReference type="EMBL" id="UZAH01036330">
    <property type="protein sequence ID" value="VDP44965.1"/>
    <property type="molecule type" value="Genomic_DNA"/>
</dbReference>
<evidence type="ECO:0000313" key="2">
    <source>
        <dbReference type="Proteomes" id="UP000050761"/>
    </source>
</evidence>
<dbReference type="InterPro" id="IPR043502">
    <property type="entry name" value="DNA/RNA_pol_sf"/>
</dbReference>
<organism evidence="2 3">
    <name type="scientific">Heligmosomoides polygyrus</name>
    <name type="common">Parasitic roundworm</name>
    <dbReference type="NCBI Taxonomy" id="6339"/>
    <lineage>
        <taxon>Eukaryota</taxon>
        <taxon>Metazoa</taxon>
        <taxon>Ecdysozoa</taxon>
        <taxon>Nematoda</taxon>
        <taxon>Chromadorea</taxon>
        <taxon>Rhabditida</taxon>
        <taxon>Rhabditina</taxon>
        <taxon>Rhabditomorpha</taxon>
        <taxon>Strongyloidea</taxon>
        <taxon>Heligmosomidae</taxon>
        <taxon>Heligmosomoides</taxon>
    </lineage>
</organism>
<dbReference type="Proteomes" id="UP000050761">
    <property type="component" value="Unassembled WGS sequence"/>
</dbReference>
<reference evidence="3" key="2">
    <citation type="submission" date="2019-09" db="UniProtKB">
        <authorList>
            <consortium name="WormBaseParasite"/>
        </authorList>
    </citation>
    <scope>IDENTIFICATION</scope>
</reference>
<gene>
    <name evidence="1" type="ORF">HPBE_LOCUS24426</name>
</gene>
<evidence type="ECO:0000313" key="3">
    <source>
        <dbReference type="WBParaSite" id="HPBE_0002442701-mRNA-1"/>
    </source>
</evidence>
<dbReference type="AlphaFoldDB" id="A0A183GP07"/>
<dbReference type="InterPro" id="IPR050951">
    <property type="entry name" value="Retrovirus_Pol_polyprotein"/>
</dbReference>